<organism evidence="2 3">
    <name type="scientific">Orchesella dallaii</name>
    <dbReference type="NCBI Taxonomy" id="48710"/>
    <lineage>
        <taxon>Eukaryota</taxon>
        <taxon>Metazoa</taxon>
        <taxon>Ecdysozoa</taxon>
        <taxon>Arthropoda</taxon>
        <taxon>Hexapoda</taxon>
        <taxon>Collembola</taxon>
        <taxon>Entomobryomorpha</taxon>
        <taxon>Entomobryoidea</taxon>
        <taxon>Orchesellidae</taxon>
        <taxon>Orchesellinae</taxon>
        <taxon>Orchesella</taxon>
    </lineage>
</organism>
<proteinExistence type="predicted"/>
<dbReference type="EMBL" id="CAXLJM020000160">
    <property type="protein sequence ID" value="CAL8144457.1"/>
    <property type="molecule type" value="Genomic_DNA"/>
</dbReference>
<keyword evidence="1" id="KW-1133">Transmembrane helix</keyword>
<name>A0ABP1S763_9HEXA</name>
<protein>
    <submittedName>
        <fullName evidence="2">Uncharacterized protein</fullName>
    </submittedName>
</protein>
<gene>
    <name evidence="2" type="ORF">ODALV1_LOCUS30202</name>
</gene>
<evidence type="ECO:0000313" key="3">
    <source>
        <dbReference type="Proteomes" id="UP001642540"/>
    </source>
</evidence>
<comment type="caution">
    <text evidence="2">The sequence shown here is derived from an EMBL/GenBank/DDBJ whole genome shotgun (WGS) entry which is preliminary data.</text>
</comment>
<keyword evidence="1" id="KW-0812">Transmembrane</keyword>
<reference evidence="2 3" key="1">
    <citation type="submission" date="2024-08" db="EMBL/GenBank/DDBJ databases">
        <authorList>
            <person name="Cucini C."/>
            <person name="Frati F."/>
        </authorList>
    </citation>
    <scope>NUCLEOTIDE SEQUENCE [LARGE SCALE GENOMIC DNA]</scope>
</reference>
<evidence type="ECO:0000256" key="1">
    <source>
        <dbReference type="SAM" id="Phobius"/>
    </source>
</evidence>
<keyword evidence="1" id="KW-0472">Membrane</keyword>
<accession>A0ABP1S763</accession>
<sequence length="111" mass="13036">MCFKRPQGVCERTVHDVVERFWDIIEDININRLLKFLRDNIIFTVVFVSSLLWIPGSVIVSYVDKRIHKLALEEDEWARNKTDLIHPADSRPVIYIRPKMNSGDHAYGINQ</sequence>
<evidence type="ECO:0000313" key="2">
    <source>
        <dbReference type="EMBL" id="CAL8144457.1"/>
    </source>
</evidence>
<keyword evidence="3" id="KW-1185">Reference proteome</keyword>
<feature type="transmembrane region" description="Helical" evidence="1">
    <location>
        <begin position="41"/>
        <end position="63"/>
    </location>
</feature>
<dbReference type="Proteomes" id="UP001642540">
    <property type="component" value="Unassembled WGS sequence"/>
</dbReference>